<dbReference type="Pfam" id="PF05225">
    <property type="entry name" value="HTH_psq"/>
    <property type="match status" value="1"/>
</dbReference>
<dbReference type="GO" id="GO:0003677">
    <property type="term" value="F:DNA binding"/>
    <property type="evidence" value="ECO:0007669"/>
    <property type="project" value="UniProtKB-KW"/>
</dbReference>
<protein>
    <recommendedName>
        <fullName evidence="3">HTH CENPB-type domain-containing protein</fullName>
    </recommendedName>
</protein>
<dbReference type="STRING" id="37992.A0A4Z0Z1G3"/>
<name>A0A4Z0Z1G3_9PEZI</name>
<dbReference type="AlphaFoldDB" id="A0A4Z0Z1G3"/>
<accession>A0A4Z0Z1G3</accession>
<sequence length="245" mass="27197">MPPYTGDSLADAAFDVTNGGLSMTKGAEKHGVPKWALSHRLNGRLSRTEVVHPQRLLSDGQEAHVFQWILRQETLGNAPSHSAVREIAVSMAKVNGHTARLGANWMDGFKKRHPEIHTKVGKRQEACRFKAFTPKAVSCYFEHRESFGWVKPKNIFNIDEGGIMAGFGIDSLVLGSLESIKSFLKSPQGRGWTSFIERISAAGVDLDPGIIFKGKNLQLQWFIEEFREVANWHGKHFLSISSDGG</sequence>
<feature type="domain" description="HTH CENPB-type" evidence="3">
    <location>
        <begin position="49"/>
        <end position="119"/>
    </location>
</feature>
<reference evidence="4 5" key="1">
    <citation type="submission" date="2019-03" db="EMBL/GenBank/DDBJ databases">
        <title>Draft genome sequence of Xylaria hypoxylon DSM 108379, a ubiquitous saprotrophic-parasitic fungi on hardwood.</title>
        <authorList>
            <person name="Buettner E."/>
            <person name="Leonhardt S."/>
            <person name="Gebauer A.M."/>
            <person name="Liers C."/>
            <person name="Hofrichter M."/>
            <person name="Kellner H."/>
        </authorList>
    </citation>
    <scope>NUCLEOTIDE SEQUENCE [LARGE SCALE GENOMIC DNA]</scope>
    <source>
        <strain evidence="4 5">DSM 108379</strain>
    </source>
</reference>
<dbReference type="OrthoDB" id="4694018at2759"/>
<dbReference type="PROSITE" id="PS51253">
    <property type="entry name" value="HTH_CENPB"/>
    <property type="match status" value="1"/>
</dbReference>
<dbReference type="InterPro" id="IPR007889">
    <property type="entry name" value="HTH_Psq"/>
</dbReference>
<dbReference type="EMBL" id="SKBN01000094">
    <property type="protein sequence ID" value="TGJ83436.1"/>
    <property type="molecule type" value="Genomic_DNA"/>
</dbReference>
<dbReference type="SUPFAM" id="SSF46689">
    <property type="entry name" value="Homeodomain-like"/>
    <property type="match status" value="1"/>
</dbReference>
<organism evidence="4 5">
    <name type="scientific">Xylaria hypoxylon</name>
    <dbReference type="NCBI Taxonomy" id="37992"/>
    <lineage>
        <taxon>Eukaryota</taxon>
        <taxon>Fungi</taxon>
        <taxon>Dikarya</taxon>
        <taxon>Ascomycota</taxon>
        <taxon>Pezizomycotina</taxon>
        <taxon>Sordariomycetes</taxon>
        <taxon>Xylariomycetidae</taxon>
        <taxon>Xylariales</taxon>
        <taxon>Xylariaceae</taxon>
        <taxon>Xylaria</taxon>
    </lineage>
</organism>
<evidence type="ECO:0000256" key="2">
    <source>
        <dbReference type="ARBA" id="ARBA00023242"/>
    </source>
</evidence>
<keyword evidence="2" id="KW-0539">Nucleus</keyword>
<evidence type="ECO:0000259" key="3">
    <source>
        <dbReference type="PROSITE" id="PS51253"/>
    </source>
</evidence>
<evidence type="ECO:0000313" key="5">
    <source>
        <dbReference type="Proteomes" id="UP000297716"/>
    </source>
</evidence>
<evidence type="ECO:0000313" key="4">
    <source>
        <dbReference type="EMBL" id="TGJ83436.1"/>
    </source>
</evidence>
<dbReference type="InterPro" id="IPR009057">
    <property type="entry name" value="Homeodomain-like_sf"/>
</dbReference>
<dbReference type="InterPro" id="IPR006600">
    <property type="entry name" value="HTH_CenpB_DNA-bd_dom"/>
</dbReference>
<proteinExistence type="predicted"/>
<dbReference type="Pfam" id="PF03221">
    <property type="entry name" value="HTH_Tnp_Tc5"/>
    <property type="match status" value="1"/>
</dbReference>
<keyword evidence="5" id="KW-1185">Reference proteome</keyword>
<evidence type="ECO:0000256" key="1">
    <source>
        <dbReference type="ARBA" id="ARBA00023125"/>
    </source>
</evidence>
<comment type="caution">
    <text evidence="4">The sequence shown here is derived from an EMBL/GenBank/DDBJ whole genome shotgun (WGS) entry which is preliminary data.</text>
</comment>
<dbReference type="SMART" id="SM00674">
    <property type="entry name" value="CENPB"/>
    <property type="match status" value="1"/>
</dbReference>
<dbReference type="Proteomes" id="UP000297716">
    <property type="component" value="Unassembled WGS sequence"/>
</dbReference>
<gene>
    <name evidence="4" type="ORF">E0Z10_g5317</name>
</gene>
<keyword evidence="1" id="KW-0238">DNA-binding</keyword>